<keyword evidence="7" id="KW-0456">Lyase</keyword>
<dbReference type="Pfam" id="PF25849">
    <property type="entry name" value="PelX_N"/>
    <property type="match status" value="3"/>
</dbReference>
<evidence type="ECO:0000256" key="5">
    <source>
        <dbReference type="ARBA" id="ARBA00022729"/>
    </source>
</evidence>
<gene>
    <name evidence="11" type="ORF">ACFQWB_09310</name>
</gene>
<dbReference type="PANTHER" id="PTHR40088:SF1">
    <property type="entry name" value="PECTATE LYASE PEL9"/>
    <property type="match status" value="1"/>
</dbReference>
<feature type="domain" description="SLH" evidence="10">
    <location>
        <begin position="1784"/>
        <end position="1847"/>
    </location>
</feature>
<feature type="signal peptide" evidence="9">
    <location>
        <begin position="1"/>
        <end position="27"/>
    </location>
</feature>
<dbReference type="EMBL" id="JBHTGQ010000020">
    <property type="protein sequence ID" value="MFC7750125.1"/>
    <property type="molecule type" value="Genomic_DNA"/>
</dbReference>
<feature type="domain" description="SLH" evidence="10">
    <location>
        <begin position="1851"/>
        <end position="1912"/>
    </location>
</feature>
<dbReference type="InterPro" id="IPR052052">
    <property type="entry name" value="Polysaccharide_Lyase_9"/>
</dbReference>
<feature type="domain" description="SLH" evidence="10">
    <location>
        <begin position="1724"/>
        <end position="1783"/>
    </location>
</feature>
<protein>
    <submittedName>
        <fullName evidence="11">Bacterial Ig-like domain-containing protein</fullName>
    </submittedName>
</protein>
<dbReference type="PROSITE" id="PS51272">
    <property type="entry name" value="SLH"/>
    <property type="match status" value="3"/>
</dbReference>
<feature type="chain" id="PRO_5046046854" evidence="9">
    <location>
        <begin position="28"/>
        <end position="1912"/>
    </location>
</feature>
<dbReference type="Proteomes" id="UP001596528">
    <property type="component" value="Unassembled WGS sequence"/>
</dbReference>
<evidence type="ECO:0000256" key="8">
    <source>
        <dbReference type="ARBA" id="ARBA00038263"/>
    </source>
</evidence>
<evidence type="ECO:0000256" key="4">
    <source>
        <dbReference type="ARBA" id="ARBA00022723"/>
    </source>
</evidence>
<evidence type="ECO:0000256" key="1">
    <source>
        <dbReference type="ARBA" id="ARBA00001913"/>
    </source>
</evidence>
<evidence type="ECO:0000313" key="11">
    <source>
        <dbReference type="EMBL" id="MFC7750125.1"/>
    </source>
</evidence>
<evidence type="ECO:0000313" key="12">
    <source>
        <dbReference type="Proteomes" id="UP001596528"/>
    </source>
</evidence>
<dbReference type="Pfam" id="PF07523">
    <property type="entry name" value="Big_3"/>
    <property type="match status" value="4"/>
</dbReference>
<keyword evidence="3" id="KW-0964">Secreted</keyword>
<dbReference type="RefSeq" id="WP_138789665.1">
    <property type="nucleotide sequence ID" value="NZ_JBHTGQ010000020.1"/>
</dbReference>
<dbReference type="InterPro" id="IPR012334">
    <property type="entry name" value="Pectin_lyas_fold"/>
</dbReference>
<dbReference type="Gene3D" id="2.160.20.10">
    <property type="entry name" value="Single-stranded right-handed beta-helix, Pectin lyase-like"/>
    <property type="match status" value="1"/>
</dbReference>
<dbReference type="Pfam" id="PF25850">
    <property type="entry name" value="PelX_Ig"/>
    <property type="match status" value="1"/>
</dbReference>
<evidence type="ECO:0000256" key="7">
    <source>
        <dbReference type="ARBA" id="ARBA00023239"/>
    </source>
</evidence>
<keyword evidence="5 9" id="KW-0732">Signal</keyword>
<dbReference type="InterPro" id="IPR011050">
    <property type="entry name" value="Pectin_lyase_fold/virulence"/>
</dbReference>
<accession>A0ABW2V5Q6</accession>
<keyword evidence="6" id="KW-0106">Calcium</keyword>
<dbReference type="InterPro" id="IPR058953">
    <property type="entry name" value="PelX-like_N"/>
</dbReference>
<evidence type="ECO:0000256" key="3">
    <source>
        <dbReference type="ARBA" id="ARBA00022525"/>
    </source>
</evidence>
<sequence>MKKSKRLMALLMSLVLSVPALTPAAAAAEPGSERPMIDIPAASKWQGSVFGSVGGQDKIHPDNFEIKEEADGTAVLRSSNDRGKISSTTDGIAYYYRSVPVDANFELTATATVEHWTANNQVSFGLMLRNEAYVNVSGDVYGAGDTLVLGALDQKMMSFDRQGGVLAKHAAFGGSPEPAAGQTYDLSIKKSGNVYQLRIGGETRTIENYASPVAYAGLYTARNTKVVFSNVSLKIEGEVETGDWQFRAFGSNTSGTANPAPTLNEQGVTMSAGGGKIASGDEGISFYYKELPADANFEIRAKAAVISFNGNSDINNANQKSFGLMLRGAVGEHGSTSTFTSEYVAVGALDTVMKAFYKKLVNPDPKTYTQSKLNPFAGVNNPAPDQTYDLSLKKSGLTFVMTVNGQSETVTFDSWETDTIYAGLYVARDAAVTFSDYEIQVNAKVVSSLIVDTSAMKTQYLKGAPLDLTGLRVTAVYTDGTSAPLNAGDYIVTGFNSSTPGPNTLTISYNGVTAFVELEILALTVTNMTILYPPAKTVYYPGDRFDPQGLVVLAEYDNGFLKDQPLTEDLYSISIPGATVVEATYVFNEPGGYAVYVQSAETPGISASFEVSVMDTELTGIEIRRGPQKTLYDLGDAFDPDGMVVYARYADGSEVRLLRNEYAVSALDSSSPGEKTVVVAHKGKTAEIAVTVKQKELTGIEVAAYPKTTYTVGEAFDRTGLAVKKVYDNGDREALAEAEYSLDTSAYRADAAGVYGIRIIPDDPSLEPITLNVTVREAAAVEWKTIVFGQSTGSGKNMINIKNEGTPSPVVEIIANDGGGKITGDHDGISFYYTELDAAADNFVLSADIKVLQYAKTPHDGQESFGIMARDAIGKPGDSSVFASNIAAVGGYSGGTRDPNGTQFFIRTGVTSPDGAGSQGIRKIMLRNELPTEDNTHPKKPYRLTLAKTNSGYTARLNDEAEKIFYEPDILNVQDGKIYVGFYAARQAKIEVSNIRLTVTAAATDAPKVEAPPVPQTADFAIQSLDKTSSADYTLRVKPTVDGWITVKQGSKVIAADLAAEAGKQTAISATLEEQADNRFSIVFLPDDTQLLTSYDKIVKNFTVTHKSYVPGGDIYVSPSGTAAGTGTKENPLDLDTAIAFVRPGQKIVVAEGTYKRSSKLDIPKDNSGTAENRKYLVAEPGARPVIDFDKKSEGVVLSGSYWHVKGIDFARSAGNTRGFTIGGHHNIVENSRFYEHGDTGLQISRTDDSNDISEWPSYNLILNCTSFDNRDPSENNADGFAAKLTVGPGNVFRGAIAHNNIDDGWDLYTKAGSGPIGAVTIEDSIAFGNGRLTNGYEGKGDKNGFKLGGEGIYVPHVIKNSIAFGNGAAGFTSNSNPGVIAQNNIGFDNAKGNLVFTTYANIQEQFRIEGFVSYQKSYTAKDQYPSRLDSDANFMFNGTESVNKSGVKLTDANFKSLVPVSEYMRDEDGNIIWGDFLKFIPPAQPGSGSWSGTANPGYTLTDTDGGVRLSVEPARETADGRTTAKAVLDGLGQAVEALLARTSAAETIEVEVKGEDEAVRVVFPAGSLTEAIAKIPDLLLSIRHGGVTYDLPVSALNQAALEKRLGTDKAELELSIAPVSGAGLAEIEAAAEAEGLALESAPIEFRLTASAGGQSVEVNDFGSTYVSRTLTLNQPVDAARATVALYDPASGEFSFVPSVFGERDGAARVTLKRPGNSIYAVIGYERSFADLSGHWSQSDVELLASKLVVDGMTATAYAPDERVTRAQFAALLVRALGLTESAEAAGFSDVADSAWYAGAVGAAARFGLIEGFEDGTFRPDASITREQMAAMIARAMAAAGKPGAAGTAGADRFADSADISPWAREAVAQAAEAGIVDGVGSGAFAPGDYATRAQAAVMLKRLLAHAEFINS</sequence>
<dbReference type="InterPro" id="IPR058863">
    <property type="entry name" value="PelX-like_Ig"/>
</dbReference>
<evidence type="ECO:0000256" key="9">
    <source>
        <dbReference type="SAM" id="SignalP"/>
    </source>
</evidence>
<dbReference type="InterPro" id="IPR022038">
    <property type="entry name" value="Ig-like_bact"/>
</dbReference>
<keyword evidence="12" id="KW-1185">Reference proteome</keyword>
<evidence type="ECO:0000259" key="10">
    <source>
        <dbReference type="PROSITE" id="PS51272"/>
    </source>
</evidence>
<comment type="cofactor">
    <cofactor evidence="1">
        <name>Ca(2+)</name>
        <dbReference type="ChEBI" id="CHEBI:29108"/>
    </cofactor>
</comment>
<comment type="subcellular location">
    <subcellularLocation>
        <location evidence="2">Secreted</location>
    </subcellularLocation>
</comment>
<evidence type="ECO:0000256" key="2">
    <source>
        <dbReference type="ARBA" id="ARBA00004613"/>
    </source>
</evidence>
<dbReference type="Gene3D" id="2.60.40.3630">
    <property type="match status" value="4"/>
</dbReference>
<organism evidence="11 12">
    <name type="scientific">Paenibacillus thermoaerophilus</name>
    <dbReference type="NCBI Taxonomy" id="1215385"/>
    <lineage>
        <taxon>Bacteria</taxon>
        <taxon>Bacillati</taxon>
        <taxon>Bacillota</taxon>
        <taxon>Bacilli</taxon>
        <taxon>Bacillales</taxon>
        <taxon>Paenibacillaceae</taxon>
        <taxon>Paenibacillus</taxon>
    </lineage>
</organism>
<evidence type="ECO:0000256" key="6">
    <source>
        <dbReference type="ARBA" id="ARBA00022837"/>
    </source>
</evidence>
<dbReference type="SUPFAM" id="SSF51126">
    <property type="entry name" value="Pectin lyase-like"/>
    <property type="match status" value="1"/>
</dbReference>
<proteinExistence type="inferred from homology"/>
<name>A0ABW2V5Q6_9BACL</name>
<reference evidence="12" key="1">
    <citation type="journal article" date="2019" name="Int. J. Syst. Evol. Microbiol.">
        <title>The Global Catalogue of Microorganisms (GCM) 10K type strain sequencing project: providing services to taxonomists for standard genome sequencing and annotation.</title>
        <authorList>
            <consortium name="The Broad Institute Genomics Platform"/>
            <consortium name="The Broad Institute Genome Sequencing Center for Infectious Disease"/>
            <person name="Wu L."/>
            <person name="Ma J."/>
        </authorList>
    </citation>
    <scope>NUCLEOTIDE SEQUENCE [LARGE SCALE GENOMIC DNA]</scope>
    <source>
        <strain evidence="12">JCM 18657</strain>
    </source>
</reference>
<dbReference type="PANTHER" id="PTHR40088">
    <property type="entry name" value="PECTATE LYASE (EUROFUNG)"/>
    <property type="match status" value="1"/>
</dbReference>
<dbReference type="InterPro" id="IPR001119">
    <property type="entry name" value="SLH_dom"/>
</dbReference>
<comment type="caution">
    <text evidence="11">The sequence shown here is derived from an EMBL/GenBank/DDBJ whole genome shotgun (WGS) entry which is preliminary data.</text>
</comment>
<keyword evidence="4" id="KW-0479">Metal-binding</keyword>
<comment type="similarity">
    <text evidence="8">Belongs to the polysaccharide lyase 9 family.</text>
</comment>
<dbReference type="Pfam" id="PF00395">
    <property type="entry name" value="SLH"/>
    <property type="match status" value="3"/>
</dbReference>